<dbReference type="Proteomes" id="UP001364224">
    <property type="component" value="Unassembled WGS sequence"/>
</dbReference>
<proteinExistence type="predicted"/>
<comment type="caution">
    <text evidence="3">The sequence shown here is derived from an EMBL/GenBank/DDBJ whole genome shotgun (WGS) entry which is preliminary data.</text>
</comment>
<feature type="signal peptide" evidence="2">
    <location>
        <begin position="1"/>
        <end position="24"/>
    </location>
</feature>
<organism evidence="3 4">
    <name type="scientific">Bradyrhizobium algeriense</name>
    <dbReference type="NCBI Taxonomy" id="634784"/>
    <lineage>
        <taxon>Bacteria</taxon>
        <taxon>Pseudomonadati</taxon>
        <taxon>Pseudomonadota</taxon>
        <taxon>Alphaproteobacteria</taxon>
        <taxon>Hyphomicrobiales</taxon>
        <taxon>Nitrobacteraceae</taxon>
        <taxon>Bradyrhizobium</taxon>
    </lineage>
</organism>
<evidence type="ECO:0000313" key="3">
    <source>
        <dbReference type="EMBL" id="MEH2558316.1"/>
    </source>
</evidence>
<protein>
    <submittedName>
        <fullName evidence="3">Uncharacterized protein</fullName>
    </submittedName>
</protein>
<evidence type="ECO:0000256" key="1">
    <source>
        <dbReference type="SAM" id="MobiDB-lite"/>
    </source>
</evidence>
<feature type="compositionally biased region" description="Low complexity" evidence="1">
    <location>
        <begin position="36"/>
        <end position="50"/>
    </location>
</feature>
<feature type="chain" id="PRO_5045137441" evidence="2">
    <location>
        <begin position="25"/>
        <end position="182"/>
    </location>
</feature>
<evidence type="ECO:0000313" key="4">
    <source>
        <dbReference type="Proteomes" id="UP001364224"/>
    </source>
</evidence>
<sequence>MIIRRLIVPLTLAVATHHAGLAFAQGTFPAPLPGQAEAPASNSAPIASPAFGGAPPQTSGPVDACMKGFAPLREEAERRSKLIKAASDRKAPPDEACKLIGNFGQAEVKMIKYIESNSAKCGIPPRIADQLRNGHKNTEKVQKQVCKMAQQRPSADPDLNEVLGPGDFWPASAPLLRAIDPL</sequence>
<keyword evidence="2" id="KW-0732">Signal</keyword>
<evidence type="ECO:0000256" key="2">
    <source>
        <dbReference type="SAM" id="SignalP"/>
    </source>
</evidence>
<name>A0ABU8BIE4_9BRAD</name>
<feature type="region of interest" description="Disordered" evidence="1">
    <location>
        <begin position="34"/>
        <end position="60"/>
    </location>
</feature>
<gene>
    <name evidence="3" type="ORF">V1286_005845</name>
</gene>
<keyword evidence="4" id="KW-1185">Reference proteome</keyword>
<dbReference type="EMBL" id="JAZHRV010000001">
    <property type="protein sequence ID" value="MEH2558316.1"/>
    <property type="molecule type" value="Genomic_DNA"/>
</dbReference>
<accession>A0ABU8BIE4</accession>
<reference evidence="3 4" key="1">
    <citation type="submission" date="2024-02" db="EMBL/GenBank/DDBJ databases">
        <title>Adaptive strategies in a cosmopolitan and abundant soil bacterium.</title>
        <authorList>
            <person name="Carini P."/>
        </authorList>
    </citation>
    <scope>NUCLEOTIDE SEQUENCE [LARGE SCALE GENOMIC DNA]</scope>
    <source>
        <strain evidence="3 4">AZCC 1608</strain>
    </source>
</reference>